<dbReference type="PANTHER" id="PTHR14140:SF27">
    <property type="entry name" value="OS04G0289800 PROTEIN"/>
    <property type="match status" value="1"/>
</dbReference>
<evidence type="ECO:0000259" key="4">
    <source>
        <dbReference type="PROSITE" id="PS51015"/>
    </source>
</evidence>
<feature type="compositionally biased region" description="Basic and acidic residues" evidence="3">
    <location>
        <begin position="104"/>
        <end position="119"/>
    </location>
</feature>
<dbReference type="Proteomes" id="UP000800036">
    <property type="component" value="Unassembled WGS sequence"/>
</dbReference>
<evidence type="ECO:0000313" key="5">
    <source>
        <dbReference type="EMBL" id="KAF1974133.1"/>
    </source>
</evidence>
<dbReference type="Pfam" id="PF02182">
    <property type="entry name" value="SAD_SRA"/>
    <property type="match status" value="1"/>
</dbReference>
<dbReference type="AlphaFoldDB" id="A0A6A5V9Q1"/>
<dbReference type="InterPro" id="IPR045134">
    <property type="entry name" value="UHRF1/2-like"/>
</dbReference>
<gene>
    <name evidence="5" type="ORF">BU23DRAFT_118061</name>
</gene>
<reference evidence="5" key="1">
    <citation type="journal article" date="2020" name="Stud. Mycol.">
        <title>101 Dothideomycetes genomes: a test case for predicting lifestyles and emergence of pathogens.</title>
        <authorList>
            <person name="Haridas S."/>
            <person name="Albert R."/>
            <person name="Binder M."/>
            <person name="Bloem J."/>
            <person name="Labutti K."/>
            <person name="Salamov A."/>
            <person name="Andreopoulos B."/>
            <person name="Baker S."/>
            <person name="Barry K."/>
            <person name="Bills G."/>
            <person name="Bluhm B."/>
            <person name="Cannon C."/>
            <person name="Castanera R."/>
            <person name="Culley D."/>
            <person name="Daum C."/>
            <person name="Ezra D."/>
            <person name="Gonzalez J."/>
            <person name="Henrissat B."/>
            <person name="Kuo A."/>
            <person name="Liang C."/>
            <person name="Lipzen A."/>
            <person name="Lutzoni F."/>
            <person name="Magnuson J."/>
            <person name="Mondo S."/>
            <person name="Nolan M."/>
            <person name="Ohm R."/>
            <person name="Pangilinan J."/>
            <person name="Park H.-J."/>
            <person name="Ramirez L."/>
            <person name="Alfaro M."/>
            <person name="Sun H."/>
            <person name="Tritt A."/>
            <person name="Yoshinaga Y."/>
            <person name="Zwiers L.-H."/>
            <person name="Turgeon B."/>
            <person name="Goodwin S."/>
            <person name="Spatafora J."/>
            <person name="Crous P."/>
            <person name="Grigoriev I."/>
        </authorList>
    </citation>
    <scope>NUCLEOTIDE SEQUENCE</scope>
    <source>
        <strain evidence="5">CBS 107.79</strain>
    </source>
</reference>
<dbReference type="GO" id="GO:0044027">
    <property type="term" value="P:negative regulation of gene expression via chromosomal CpG island methylation"/>
    <property type="evidence" value="ECO:0007669"/>
    <property type="project" value="TreeGrafter"/>
</dbReference>
<sequence length="519" mass="58730">MATTVNQGKRLLEFTTPQHLKDAYAQALKNLPNFSISDQYQRISEAKARGEDPMKTVYQYSDEEIATSRKQIHDRLAERKKEGVLWEVPERPMSVSDEEEDDQARDARRQAKSDKRKGAELSVGSASNVAPAFTGRSRSATVSSTEGLLAESPQPTIGRTPPNMLHAAAATAATAEQPKAVAVKDEVKRVYKAYPLPGWLKDISVSGLARALKQTNRDRTQALRSIEAFKDCMRRCEDAATTNKPDALKEKLFEELRNHVHKAEILLKGVDKFVVRKHNMLTVDNGLPRIFMAQKADYPWDLQADAWQLYVRWYNQDFATDLLRGIITKTGKDRTSDSIDPKWPKTRANYHGEGNLVVGQWWPTQLCTVRDGAHGAPQAGIFGEKGQGAYSIVLAGGGYKDTDDGDEIWYSGTGTKTNEPTENTQRMIELCEEFPDRPVRVLRSMGLHTRNPYRPTSGFRYDGLYRVVGMERLEEGKEDYRFKLVRLSDQLPIRCEDNAARRPTKYEEAEFKRLKENGR</sequence>
<evidence type="ECO:0000256" key="1">
    <source>
        <dbReference type="ARBA" id="ARBA00023242"/>
    </source>
</evidence>
<dbReference type="GO" id="GO:0005634">
    <property type="term" value="C:nucleus"/>
    <property type="evidence" value="ECO:0007669"/>
    <property type="project" value="UniProtKB-SubCell"/>
</dbReference>
<evidence type="ECO:0000256" key="2">
    <source>
        <dbReference type="PROSITE-ProRule" id="PRU00358"/>
    </source>
</evidence>
<dbReference type="InterPro" id="IPR015947">
    <property type="entry name" value="PUA-like_sf"/>
</dbReference>
<dbReference type="InterPro" id="IPR036987">
    <property type="entry name" value="SRA-YDG_sf"/>
</dbReference>
<dbReference type="GO" id="GO:0061630">
    <property type="term" value="F:ubiquitin protein ligase activity"/>
    <property type="evidence" value="ECO:0007669"/>
    <property type="project" value="TreeGrafter"/>
</dbReference>
<feature type="compositionally biased region" description="Polar residues" evidence="3">
    <location>
        <begin position="136"/>
        <end position="146"/>
    </location>
</feature>
<dbReference type="OrthoDB" id="2270193at2759"/>
<dbReference type="SUPFAM" id="SSF88697">
    <property type="entry name" value="PUA domain-like"/>
    <property type="match status" value="1"/>
</dbReference>
<dbReference type="PANTHER" id="PTHR14140">
    <property type="entry name" value="E3 UBIQUITIN-PROTEIN LIGASE UHRF-RELATED"/>
    <property type="match status" value="1"/>
</dbReference>
<feature type="region of interest" description="Disordered" evidence="3">
    <location>
        <begin position="89"/>
        <end position="162"/>
    </location>
</feature>
<dbReference type="GO" id="GO:0016567">
    <property type="term" value="P:protein ubiquitination"/>
    <property type="evidence" value="ECO:0007669"/>
    <property type="project" value="TreeGrafter"/>
</dbReference>
<feature type="domain" description="YDG" evidence="4">
    <location>
        <begin position="351"/>
        <end position="486"/>
    </location>
</feature>
<comment type="subcellular location">
    <subcellularLocation>
        <location evidence="2">Nucleus</location>
    </subcellularLocation>
</comment>
<organism evidence="5 6">
    <name type="scientific">Bimuria novae-zelandiae CBS 107.79</name>
    <dbReference type="NCBI Taxonomy" id="1447943"/>
    <lineage>
        <taxon>Eukaryota</taxon>
        <taxon>Fungi</taxon>
        <taxon>Dikarya</taxon>
        <taxon>Ascomycota</taxon>
        <taxon>Pezizomycotina</taxon>
        <taxon>Dothideomycetes</taxon>
        <taxon>Pleosporomycetidae</taxon>
        <taxon>Pleosporales</taxon>
        <taxon>Massarineae</taxon>
        <taxon>Didymosphaeriaceae</taxon>
        <taxon>Bimuria</taxon>
    </lineage>
</organism>
<dbReference type="PROSITE" id="PS51015">
    <property type="entry name" value="YDG"/>
    <property type="match status" value="1"/>
</dbReference>
<accession>A0A6A5V9Q1</accession>
<dbReference type="InterPro" id="IPR003105">
    <property type="entry name" value="SRA_YDG"/>
</dbReference>
<evidence type="ECO:0000256" key="3">
    <source>
        <dbReference type="SAM" id="MobiDB-lite"/>
    </source>
</evidence>
<keyword evidence="6" id="KW-1185">Reference proteome</keyword>
<dbReference type="EMBL" id="ML976676">
    <property type="protein sequence ID" value="KAF1974133.1"/>
    <property type="molecule type" value="Genomic_DNA"/>
</dbReference>
<proteinExistence type="predicted"/>
<name>A0A6A5V9Q1_9PLEO</name>
<evidence type="ECO:0000313" key="6">
    <source>
        <dbReference type="Proteomes" id="UP000800036"/>
    </source>
</evidence>
<protein>
    <recommendedName>
        <fullName evidence="4">YDG domain-containing protein</fullName>
    </recommendedName>
</protein>
<dbReference type="SMART" id="SM00466">
    <property type="entry name" value="SRA"/>
    <property type="match status" value="1"/>
</dbReference>
<keyword evidence="1 2" id="KW-0539">Nucleus</keyword>
<dbReference type="Gene3D" id="2.30.280.10">
    <property type="entry name" value="SRA-YDG"/>
    <property type="match status" value="1"/>
</dbReference>